<feature type="chain" id="PRO_5037300508" evidence="1">
    <location>
        <begin position="21"/>
        <end position="158"/>
    </location>
</feature>
<accession>A0A940DPL1</accession>
<dbReference type="InterPro" id="IPR025348">
    <property type="entry name" value="DUF4252"/>
</dbReference>
<evidence type="ECO:0000313" key="3">
    <source>
        <dbReference type="Proteomes" id="UP000771749"/>
    </source>
</evidence>
<comment type="caution">
    <text evidence="2">The sequence shown here is derived from an EMBL/GenBank/DDBJ whole genome shotgun (WGS) entry which is preliminary data.</text>
</comment>
<gene>
    <name evidence="2" type="ORF">IAC07_08120</name>
</gene>
<evidence type="ECO:0000313" key="2">
    <source>
        <dbReference type="EMBL" id="MBO8454669.1"/>
    </source>
</evidence>
<reference evidence="2" key="2">
    <citation type="journal article" date="2021" name="PeerJ">
        <title>Extensive microbial diversity within the chicken gut microbiome revealed by metagenomics and culture.</title>
        <authorList>
            <person name="Gilroy R."/>
            <person name="Ravi A."/>
            <person name="Getino M."/>
            <person name="Pursley I."/>
            <person name="Horton D.L."/>
            <person name="Alikhan N.F."/>
            <person name="Baker D."/>
            <person name="Gharbi K."/>
            <person name="Hall N."/>
            <person name="Watson M."/>
            <person name="Adriaenssens E.M."/>
            <person name="Foster-Nyarko E."/>
            <person name="Jarju S."/>
            <person name="Secka A."/>
            <person name="Antonio M."/>
            <person name="Oren A."/>
            <person name="Chaudhuri R.R."/>
            <person name="La Ragione R."/>
            <person name="Hildebrand F."/>
            <person name="Pallen M.J."/>
        </authorList>
    </citation>
    <scope>NUCLEOTIDE SEQUENCE</scope>
    <source>
        <strain evidence="2">F1-3629</strain>
    </source>
</reference>
<dbReference type="EMBL" id="JADIMJ010000124">
    <property type="protein sequence ID" value="MBO8454669.1"/>
    <property type="molecule type" value="Genomic_DNA"/>
</dbReference>
<proteinExistence type="predicted"/>
<protein>
    <submittedName>
        <fullName evidence="2">DUF4252 domain-containing protein</fullName>
    </submittedName>
</protein>
<sequence>MKKLMISALLLISAAISVQAQDWSDIYSRYSGKEGVSSVYISPAMFKLMQKLPEVQVEAEEVDLTGIIRTFNGMYILDIEDAETAGKLSGEIREKFDGKKYELLMEAKDGPEEMKIFIVSKGDIVTDLIMFTTEKTSASLIAITGEIPYSELQKLIAE</sequence>
<organism evidence="2 3">
    <name type="scientific">Candidatus Cryptobacteroides gallistercoris</name>
    <dbReference type="NCBI Taxonomy" id="2840765"/>
    <lineage>
        <taxon>Bacteria</taxon>
        <taxon>Pseudomonadati</taxon>
        <taxon>Bacteroidota</taxon>
        <taxon>Bacteroidia</taxon>
        <taxon>Bacteroidales</taxon>
        <taxon>Candidatus Cryptobacteroides</taxon>
    </lineage>
</organism>
<dbReference type="Pfam" id="PF14060">
    <property type="entry name" value="DUF4252"/>
    <property type="match status" value="1"/>
</dbReference>
<keyword evidence="1" id="KW-0732">Signal</keyword>
<feature type="signal peptide" evidence="1">
    <location>
        <begin position="1"/>
        <end position="20"/>
    </location>
</feature>
<evidence type="ECO:0000256" key="1">
    <source>
        <dbReference type="SAM" id="SignalP"/>
    </source>
</evidence>
<dbReference type="Proteomes" id="UP000771749">
    <property type="component" value="Unassembled WGS sequence"/>
</dbReference>
<dbReference type="AlphaFoldDB" id="A0A940DPL1"/>
<name>A0A940DPL1_9BACT</name>
<reference evidence="2" key="1">
    <citation type="submission" date="2020-10" db="EMBL/GenBank/DDBJ databases">
        <authorList>
            <person name="Gilroy R."/>
        </authorList>
    </citation>
    <scope>NUCLEOTIDE SEQUENCE</scope>
    <source>
        <strain evidence="2">F1-3629</strain>
    </source>
</reference>